<reference evidence="4" key="1">
    <citation type="journal article" date="2017" name="Plant J.">
        <title>The pomegranate (Punica granatum L.) genome and the genomics of punicalagin biosynthesis.</title>
        <authorList>
            <person name="Qin G."/>
            <person name="Xu C."/>
            <person name="Ming R."/>
            <person name="Tang H."/>
            <person name="Guyot R."/>
            <person name="Kramer E.M."/>
            <person name="Hu Y."/>
            <person name="Yi X."/>
            <person name="Qi Y."/>
            <person name="Xu X."/>
            <person name="Gao Z."/>
            <person name="Pan H."/>
            <person name="Jian J."/>
            <person name="Tian Y."/>
            <person name="Yue Z."/>
            <person name="Xu Y."/>
        </authorList>
    </citation>
    <scope>NUCLEOTIDE SEQUENCE [LARGE SCALE GENOMIC DNA]</scope>
    <source>
        <strain evidence="4">cv. Dabenzi</strain>
    </source>
</reference>
<feature type="region of interest" description="Disordered" evidence="1">
    <location>
        <begin position="50"/>
        <end position="81"/>
    </location>
</feature>
<feature type="region of interest" description="Disordered" evidence="1">
    <location>
        <begin position="126"/>
        <end position="158"/>
    </location>
</feature>
<dbReference type="Proteomes" id="UP000197138">
    <property type="component" value="Unassembled WGS sequence"/>
</dbReference>
<dbReference type="GeneID" id="116201352"/>
<evidence type="ECO:0000313" key="2">
    <source>
        <dbReference type="EMBL" id="OWM76485.1"/>
    </source>
</evidence>
<gene>
    <name evidence="2" type="ORF">CDL15_Pgr005449</name>
    <name evidence="3" type="ORF">CRG98_008620</name>
</gene>
<evidence type="ECO:0000313" key="4">
    <source>
        <dbReference type="Proteomes" id="UP000197138"/>
    </source>
</evidence>
<reference evidence="3 5" key="3">
    <citation type="submission" date="2017-11" db="EMBL/GenBank/DDBJ databases">
        <title>De-novo sequencing of pomegranate (Punica granatum L.) genome.</title>
        <authorList>
            <person name="Akparov Z."/>
            <person name="Amiraslanov A."/>
            <person name="Hajiyeva S."/>
            <person name="Abbasov M."/>
            <person name="Kaur K."/>
            <person name="Hamwieh A."/>
            <person name="Solovyev V."/>
            <person name="Salamov A."/>
            <person name="Braich B."/>
            <person name="Kosarev P."/>
            <person name="Mahmoud A."/>
            <person name="Hajiyev E."/>
            <person name="Babayeva S."/>
            <person name="Izzatullayeva V."/>
            <person name="Mammadov A."/>
            <person name="Mammadov A."/>
            <person name="Sharifova S."/>
            <person name="Ojaghi J."/>
            <person name="Eynullazada K."/>
            <person name="Bayramov B."/>
            <person name="Abdulazimova A."/>
            <person name="Shahmuradov I."/>
        </authorList>
    </citation>
    <scope>NUCLEOTIDE SEQUENCE [LARGE SCALE GENOMIC DNA]</scope>
    <source>
        <strain evidence="3">AG2017</strain>
        <strain evidence="5">cv. AG2017</strain>
        <tissue evidence="3">Leaf</tissue>
    </source>
</reference>
<reference evidence="2" key="2">
    <citation type="submission" date="2017-06" db="EMBL/GenBank/DDBJ databases">
        <title>The pomegranate genome and the genomics of punicalagin biosynthesis.</title>
        <authorList>
            <person name="Xu C."/>
        </authorList>
    </citation>
    <scope>NUCLEOTIDE SEQUENCE [LARGE SCALE GENOMIC DNA]</scope>
    <source>
        <tissue evidence="2">Fresh leaf</tissue>
    </source>
</reference>
<dbReference type="PANTHER" id="PTHR36713:SF1">
    <property type="entry name" value="OS09G0344700 PROTEIN"/>
    <property type="match status" value="1"/>
</dbReference>
<dbReference type="PANTHER" id="PTHR36713">
    <property type="entry name" value="OS09G0344700 PROTEIN"/>
    <property type="match status" value="1"/>
</dbReference>
<dbReference type="AlphaFoldDB" id="A0A218WUN1"/>
<organism evidence="2 4">
    <name type="scientific">Punica granatum</name>
    <name type="common">Pomegranate</name>
    <dbReference type="NCBI Taxonomy" id="22663"/>
    <lineage>
        <taxon>Eukaryota</taxon>
        <taxon>Viridiplantae</taxon>
        <taxon>Streptophyta</taxon>
        <taxon>Embryophyta</taxon>
        <taxon>Tracheophyta</taxon>
        <taxon>Spermatophyta</taxon>
        <taxon>Magnoliopsida</taxon>
        <taxon>eudicotyledons</taxon>
        <taxon>Gunneridae</taxon>
        <taxon>Pentapetalae</taxon>
        <taxon>rosids</taxon>
        <taxon>malvids</taxon>
        <taxon>Myrtales</taxon>
        <taxon>Lythraceae</taxon>
        <taxon>Punica</taxon>
    </lineage>
</organism>
<dbReference type="EMBL" id="MTKT01003181">
    <property type="protein sequence ID" value="OWM76485.1"/>
    <property type="molecule type" value="Genomic_DNA"/>
</dbReference>
<protein>
    <submittedName>
        <fullName evidence="2">Uncharacterized protein</fullName>
    </submittedName>
</protein>
<evidence type="ECO:0000313" key="5">
    <source>
        <dbReference type="Proteomes" id="UP000233551"/>
    </source>
</evidence>
<name>A0A218WUN1_PUNGR</name>
<dbReference type="Proteomes" id="UP000233551">
    <property type="component" value="Unassembled WGS sequence"/>
</dbReference>
<comment type="caution">
    <text evidence="2">The sequence shown here is derived from an EMBL/GenBank/DDBJ whole genome shotgun (WGS) entry which is preliminary data.</text>
</comment>
<accession>A0A218WUN1</accession>
<evidence type="ECO:0000313" key="3">
    <source>
        <dbReference type="EMBL" id="PKI71039.1"/>
    </source>
</evidence>
<dbReference type="EMBL" id="PGOL01000410">
    <property type="protein sequence ID" value="PKI71039.1"/>
    <property type="molecule type" value="Genomic_DNA"/>
</dbReference>
<sequence length="158" mass="16017">MEAAEELEPSGVLDKILPLQLEDSILRAATAAKSRATSILTGEESRECVNDPWLDPAADALTGVEPEHDLPGGPCAGEKGGKVEACGDDVVVPGESDAADEMAVGAGADVGEGHAACVDGLQGVEDGVKGGDRIGGNAEEAGWDDDDKEEPILVEGVV</sequence>
<proteinExistence type="predicted"/>
<evidence type="ECO:0000256" key="1">
    <source>
        <dbReference type="SAM" id="MobiDB-lite"/>
    </source>
</evidence>
<keyword evidence="5" id="KW-1185">Reference proteome</keyword>